<evidence type="ECO:0000256" key="10">
    <source>
        <dbReference type="SAM" id="Phobius"/>
    </source>
</evidence>
<reference evidence="12" key="1">
    <citation type="submission" date="2023-10" db="EMBL/GenBank/DDBJ databases">
        <authorList>
            <person name="Chen Y."/>
            <person name="Shah S."/>
            <person name="Dougan E. K."/>
            <person name="Thang M."/>
            <person name="Chan C."/>
        </authorList>
    </citation>
    <scope>NUCLEOTIDE SEQUENCE [LARGE SCALE GENOMIC DNA]</scope>
</reference>
<evidence type="ECO:0000256" key="5">
    <source>
        <dbReference type="ARBA" id="ARBA00023065"/>
    </source>
</evidence>
<feature type="transmembrane region" description="Helical" evidence="10">
    <location>
        <begin position="299"/>
        <end position="318"/>
    </location>
</feature>
<feature type="transmembrane region" description="Helical" evidence="10">
    <location>
        <begin position="149"/>
        <end position="168"/>
    </location>
</feature>
<comment type="similarity">
    <text evidence="8">Belongs to the two pore domain potassium channel (TC 1.A.1.8) family.</text>
</comment>
<evidence type="ECO:0000313" key="12">
    <source>
        <dbReference type="EMBL" id="CAK0868929.1"/>
    </source>
</evidence>
<dbReference type="PRINTS" id="PR01333">
    <property type="entry name" value="2POREKCHANEL"/>
</dbReference>
<comment type="subcellular location">
    <subcellularLocation>
        <location evidence="1">Membrane</location>
        <topology evidence="1">Multi-pass membrane protein</topology>
    </subcellularLocation>
</comment>
<feature type="non-terminal residue" evidence="12">
    <location>
        <position position="833"/>
    </location>
</feature>
<evidence type="ECO:0000256" key="1">
    <source>
        <dbReference type="ARBA" id="ARBA00004141"/>
    </source>
</evidence>
<evidence type="ECO:0000259" key="11">
    <source>
        <dbReference type="Pfam" id="PF07885"/>
    </source>
</evidence>
<proteinExistence type="inferred from homology"/>
<keyword evidence="13" id="KW-1185">Reference proteome</keyword>
<dbReference type="Pfam" id="PF07885">
    <property type="entry name" value="Ion_trans_2"/>
    <property type="match status" value="2"/>
</dbReference>
<organism evidence="12 13">
    <name type="scientific">Prorocentrum cordatum</name>
    <dbReference type="NCBI Taxonomy" id="2364126"/>
    <lineage>
        <taxon>Eukaryota</taxon>
        <taxon>Sar</taxon>
        <taxon>Alveolata</taxon>
        <taxon>Dinophyceae</taxon>
        <taxon>Prorocentrales</taxon>
        <taxon>Prorocentraceae</taxon>
        <taxon>Prorocentrum</taxon>
    </lineage>
</organism>
<protein>
    <recommendedName>
        <fullName evidence="11">Potassium channel domain-containing protein</fullName>
    </recommendedName>
</protein>
<feature type="compositionally biased region" description="Pro residues" evidence="9">
    <location>
        <begin position="771"/>
        <end position="782"/>
    </location>
</feature>
<evidence type="ECO:0000256" key="9">
    <source>
        <dbReference type="SAM" id="MobiDB-lite"/>
    </source>
</evidence>
<dbReference type="EMBL" id="CAUYUJ010016798">
    <property type="protein sequence ID" value="CAK0868929.1"/>
    <property type="molecule type" value="Genomic_DNA"/>
</dbReference>
<evidence type="ECO:0000256" key="2">
    <source>
        <dbReference type="ARBA" id="ARBA00022448"/>
    </source>
</evidence>
<dbReference type="PANTHER" id="PTHR11003">
    <property type="entry name" value="POTASSIUM CHANNEL, SUBFAMILY K"/>
    <property type="match status" value="1"/>
</dbReference>
<name>A0ABN9V833_9DINO</name>
<keyword evidence="6 10" id="KW-0472">Membrane</keyword>
<feature type="transmembrane region" description="Helical" evidence="10">
    <location>
        <begin position="209"/>
        <end position="227"/>
    </location>
</feature>
<keyword evidence="2 8" id="KW-0813">Transport</keyword>
<dbReference type="PANTHER" id="PTHR11003:SF291">
    <property type="entry name" value="IP11374P"/>
    <property type="match status" value="1"/>
</dbReference>
<keyword evidence="5 8" id="KW-0406">Ion transport</keyword>
<feature type="region of interest" description="Disordered" evidence="9">
    <location>
        <begin position="751"/>
        <end position="816"/>
    </location>
</feature>
<feature type="transmembrane region" description="Helical" evidence="10">
    <location>
        <begin position="114"/>
        <end position="137"/>
    </location>
</feature>
<evidence type="ECO:0000256" key="4">
    <source>
        <dbReference type="ARBA" id="ARBA00022989"/>
    </source>
</evidence>
<keyword evidence="4 10" id="KW-1133">Transmembrane helix</keyword>
<evidence type="ECO:0000313" key="13">
    <source>
        <dbReference type="Proteomes" id="UP001189429"/>
    </source>
</evidence>
<keyword evidence="7 8" id="KW-0407">Ion channel</keyword>
<dbReference type="InterPro" id="IPR013099">
    <property type="entry name" value="K_chnl_dom"/>
</dbReference>
<feature type="domain" description="Potassium channel" evidence="11">
    <location>
        <begin position="158"/>
        <end position="234"/>
    </location>
</feature>
<accession>A0ABN9V833</accession>
<evidence type="ECO:0000256" key="6">
    <source>
        <dbReference type="ARBA" id="ARBA00023136"/>
    </source>
</evidence>
<evidence type="ECO:0000256" key="3">
    <source>
        <dbReference type="ARBA" id="ARBA00022692"/>
    </source>
</evidence>
<keyword evidence="3 8" id="KW-0812">Transmembrane</keyword>
<dbReference type="SUPFAM" id="SSF81324">
    <property type="entry name" value="Voltage-gated potassium channels"/>
    <property type="match status" value="2"/>
</dbReference>
<feature type="transmembrane region" description="Helical" evidence="10">
    <location>
        <begin position="330"/>
        <end position="350"/>
    </location>
</feature>
<evidence type="ECO:0000256" key="7">
    <source>
        <dbReference type="ARBA" id="ARBA00023303"/>
    </source>
</evidence>
<gene>
    <name evidence="12" type="ORF">PCOR1329_LOCUS55443</name>
</gene>
<feature type="transmembrane region" description="Helical" evidence="10">
    <location>
        <begin position="271"/>
        <end position="292"/>
    </location>
</feature>
<dbReference type="InterPro" id="IPR003280">
    <property type="entry name" value="2pore_dom_K_chnl"/>
</dbReference>
<dbReference type="Gene3D" id="1.10.287.70">
    <property type="match status" value="2"/>
</dbReference>
<comment type="caution">
    <text evidence="12">The sequence shown here is derived from an EMBL/GenBank/DDBJ whole genome shotgun (WGS) entry which is preliminary data.</text>
</comment>
<evidence type="ECO:0000256" key="8">
    <source>
        <dbReference type="RuleBase" id="RU003857"/>
    </source>
</evidence>
<sequence length="833" mass="87365">MRQRGCASVLGALVLGSPRLTLPGACVELGGNAALLSASEMSVRARLAAGGGRLHRRRITGRRRGGIPGGVVASPDVQVDAEEEYTGKRWNLESPDGGSSKSLKWRKKKGGGTGAFIGAVLFVGLIGSMPVVLASFAHKLTKTQVLESVLLYMWLIGGLYLFTNVLIFQSPHFEQPRTLSMEESVYLYSQILTTVGYGDITPARPRGQLFIGVFVLVALLLIAGMIQELLEVFEELMETRIERLSKEATQYQTASVEKETRPVLREAFVPVIYSSLVFCCFVAFGTLFFSLYPGEGKTTAQAVYMSLITLSTVGFGAFTPSTHAGMVVGAFWMLFGTASLVAVVTSRAAFSMALKKHELATYADSEVDRGSSAGYSGSCHDICDKPAPQQFEPTIREVSIPLLRALVARSKCGDTGVAHCFAEGAPLVGALPSTGNGAPARAEGACPDVAAPPSGAAARDRKNLKTLRAAEGASALLEKTREDARLQPRLIARVIGDDARLLPRPPAAQCKPDGGVKIRPVDDGARAGIAGATAPGEKLVVDGVDRVLAACRAFFEAHGVAPALWKADVGAACRRIPLAPGRAFAAWGASLADGRLWVSRHVALPFGASGPVYGWGRVAAFLGHAALAADPRGPACPAARGRGETRGEMSDATVFAHCAGGLQIAGALFRVSGAFANFCGHWRTASELLSASTAAFGDRSAKRARLGIAKRPASSPGASSSAASAPCGGDLDVELDARLLCPETARRGQEPLLSLGGRVSASPDTSRSPAPARPGNPEPWSPPRAESCCPDADPGLPTVHEDSAASECASLSPRPAPLLREDLDVELDEALLR</sequence>
<dbReference type="Proteomes" id="UP001189429">
    <property type="component" value="Unassembled WGS sequence"/>
</dbReference>
<feature type="domain" description="Potassium channel" evidence="11">
    <location>
        <begin position="277"/>
        <end position="346"/>
    </location>
</feature>